<dbReference type="Proteomes" id="UP001165283">
    <property type="component" value="Unassembled WGS sequence"/>
</dbReference>
<gene>
    <name evidence="2" type="ORF">KDL28_31785</name>
</gene>
<evidence type="ECO:0000313" key="2">
    <source>
        <dbReference type="EMBL" id="MCO1659662.1"/>
    </source>
</evidence>
<sequence>MSGPLRALLWWPGVAFVLVLVDPDNIAWSIATAGAVLVALGFLVPIALRKLRPVAVVVATRINQEAPTMEIDMPTMEIPPVEKAA</sequence>
<dbReference type="EMBL" id="JAGSOV010000069">
    <property type="protein sequence ID" value="MCO1659662.1"/>
    <property type="molecule type" value="Genomic_DNA"/>
</dbReference>
<evidence type="ECO:0000313" key="3">
    <source>
        <dbReference type="Proteomes" id="UP001165283"/>
    </source>
</evidence>
<protein>
    <submittedName>
        <fullName evidence="2">Uncharacterized protein</fullName>
    </submittedName>
</protein>
<keyword evidence="3" id="KW-1185">Reference proteome</keyword>
<keyword evidence="1" id="KW-1133">Transmembrane helix</keyword>
<name>A0ABT1A9H1_9PSEU</name>
<organism evidence="2 3">
    <name type="scientific">Pseudonocardia humida</name>
    <dbReference type="NCBI Taxonomy" id="2800819"/>
    <lineage>
        <taxon>Bacteria</taxon>
        <taxon>Bacillati</taxon>
        <taxon>Actinomycetota</taxon>
        <taxon>Actinomycetes</taxon>
        <taxon>Pseudonocardiales</taxon>
        <taxon>Pseudonocardiaceae</taxon>
        <taxon>Pseudonocardia</taxon>
    </lineage>
</organism>
<evidence type="ECO:0000256" key="1">
    <source>
        <dbReference type="SAM" id="Phobius"/>
    </source>
</evidence>
<keyword evidence="1" id="KW-0812">Transmembrane</keyword>
<keyword evidence="1" id="KW-0472">Membrane</keyword>
<reference evidence="2" key="1">
    <citation type="submission" date="2021-04" db="EMBL/GenBank/DDBJ databases">
        <title>Pseudonocardia sp. nov., isolated from sandy soil of mangrove forest.</title>
        <authorList>
            <person name="Zan Z."/>
            <person name="Huang R."/>
            <person name="Liu W."/>
        </authorList>
    </citation>
    <scope>NUCLEOTIDE SEQUENCE</scope>
    <source>
        <strain evidence="2">S2-4</strain>
    </source>
</reference>
<feature type="transmembrane region" description="Helical" evidence="1">
    <location>
        <begin position="26"/>
        <end position="48"/>
    </location>
</feature>
<accession>A0ABT1A9H1</accession>
<comment type="caution">
    <text evidence="2">The sequence shown here is derived from an EMBL/GenBank/DDBJ whole genome shotgun (WGS) entry which is preliminary data.</text>
</comment>
<proteinExistence type="predicted"/>
<dbReference type="RefSeq" id="WP_252444546.1">
    <property type="nucleotide sequence ID" value="NZ_JAGSOV010000069.1"/>
</dbReference>